<dbReference type="InterPro" id="IPR023696">
    <property type="entry name" value="Ureohydrolase_dom_sf"/>
</dbReference>
<evidence type="ECO:0000256" key="4">
    <source>
        <dbReference type="ARBA" id="ARBA00012111"/>
    </source>
</evidence>
<feature type="domain" description="Histone deacetylase" evidence="14">
    <location>
        <begin position="38"/>
        <end position="337"/>
    </location>
</feature>
<dbReference type="GO" id="GO:0005737">
    <property type="term" value="C:cytoplasm"/>
    <property type="evidence" value="ECO:0007669"/>
    <property type="project" value="UniProtKB-ARBA"/>
</dbReference>
<keyword evidence="5" id="KW-0678">Repressor</keyword>
<evidence type="ECO:0000313" key="16">
    <source>
        <dbReference type="Proteomes" id="UP000242715"/>
    </source>
</evidence>
<evidence type="ECO:0000256" key="10">
    <source>
        <dbReference type="ARBA" id="ARBA00023015"/>
    </source>
</evidence>
<dbReference type="EC" id="3.5.1.98" evidence="4"/>
<dbReference type="GO" id="GO:0050793">
    <property type="term" value="P:regulation of developmental process"/>
    <property type="evidence" value="ECO:0007669"/>
    <property type="project" value="UniProtKB-ARBA"/>
</dbReference>
<dbReference type="Proteomes" id="UP000242715">
    <property type="component" value="Unassembled WGS sequence"/>
</dbReference>
<keyword evidence="11" id="KW-0804">Transcription</keyword>
<name>A0A2Z6LY96_TRISU</name>
<dbReference type="FunFam" id="3.40.800.20:FF:000014">
    <property type="entry name" value="Histone deacetylase 15"/>
    <property type="match status" value="1"/>
</dbReference>
<dbReference type="PANTHER" id="PTHR10625">
    <property type="entry name" value="HISTONE DEACETYLASE HDAC1-RELATED"/>
    <property type="match status" value="1"/>
</dbReference>
<evidence type="ECO:0000313" key="15">
    <source>
        <dbReference type="EMBL" id="GAU24631.1"/>
    </source>
</evidence>
<dbReference type="InterPro" id="IPR037138">
    <property type="entry name" value="His_deacetylse_dom_sf"/>
</dbReference>
<accession>A0A2Z6LY96</accession>
<evidence type="ECO:0000256" key="12">
    <source>
        <dbReference type="ARBA" id="ARBA00023242"/>
    </source>
</evidence>
<evidence type="ECO:0000256" key="7">
    <source>
        <dbReference type="ARBA" id="ARBA00022801"/>
    </source>
</evidence>
<dbReference type="InterPro" id="IPR000286">
    <property type="entry name" value="HDACs"/>
</dbReference>
<evidence type="ECO:0000256" key="11">
    <source>
        <dbReference type="ARBA" id="ARBA00023163"/>
    </source>
</evidence>
<evidence type="ECO:0000256" key="9">
    <source>
        <dbReference type="ARBA" id="ARBA00022853"/>
    </source>
</evidence>
<dbReference type="GO" id="GO:0141221">
    <property type="term" value="F:histone deacetylase activity, hydrolytic mechanism"/>
    <property type="evidence" value="ECO:0007669"/>
    <property type="project" value="UniProtKB-EC"/>
</dbReference>
<dbReference type="PANTHER" id="PTHR10625:SF25">
    <property type="entry name" value="HISTONE DEACETYLASE 18-RELATED"/>
    <property type="match status" value="1"/>
</dbReference>
<evidence type="ECO:0000256" key="5">
    <source>
        <dbReference type="ARBA" id="ARBA00022491"/>
    </source>
</evidence>
<dbReference type="PRINTS" id="PR01270">
    <property type="entry name" value="HDASUPER"/>
</dbReference>
<evidence type="ECO:0000256" key="1">
    <source>
        <dbReference type="ARBA" id="ARBA00001947"/>
    </source>
</evidence>
<gene>
    <name evidence="15" type="ORF">TSUD_208560</name>
</gene>
<dbReference type="SUPFAM" id="SSF52768">
    <property type="entry name" value="Arginase/deacetylase"/>
    <property type="match status" value="1"/>
</dbReference>
<dbReference type="GO" id="GO:0046872">
    <property type="term" value="F:metal ion binding"/>
    <property type="evidence" value="ECO:0007669"/>
    <property type="project" value="UniProtKB-KW"/>
</dbReference>
<comment type="subcellular location">
    <subcellularLocation>
        <location evidence="2">Nucleus</location>
    </subcellularLocation>
</comment>
<sequence length="429" mass="47598">MESHTDDNSTKITSQQRCVGLLYDERMCQHFNPDDDRHPETPNRIRAIWDKLQTTGITDRCINLDAVDAEDKHILAVHSKKHVDQIKTISYKSVNSMRKLAARLDSIYFNEGSTKSAYLAAGSAIEVAKRVASKELNSAAAIIRPPGHHAEPDEAMGFCLFNNVAIAASYLLNENPEFGVKKILIVDWDVHHGNGTQKMFWNDSRVLFFSVHRHEYGSFYPADDNGSYNMIGEGAGAGYNINVPWENGRCGDADYFAVWDHILLPVAKEFNPDIIIVSAGFDAAVGDPLGGCRVTPFGFSLMLKKLMDLAEGRIVLVLEGGYNLDSIAKSMHACLEVLLEDKPLVGSSEAYPFESTWRVIQAVREELSPFWPTLASDLPQKLISQVSQPPHTLVSSSDSEDDEAPSKLKTIAELLEEVMKPLSNLKVYA</sequence>
<keyword evidence="7" id="KW-0378">Hydrolase</keyword>
<dbReference type="Gene3D" id="3.40.800.20">
    <property type="entry name" value="Histone deacetylase domain"/>
    <property type="match status" value="1"/>
</dbReference>
<evidence type="ECO:0000256" key="6">
    <source>
        <dbReference type="ARBA" id="ARBA00022723"/>
    </source>
</evidence>
<dbReference type="OrthoDB" id="424012at2759"/>
<comment type="cofactor">
    <cofactor evidence="1">
        <name>Zn(2+)</name>
        <dbReference type="ChEBI" id="CHEBI:29105"/>
    </cofactor>
</comment>
<evidence type="ECO:0000256" key="3">
    <source>
        <dbReference type="ARBA" id="ARBA00007738"/>
    </source>
</evidence>
<organism evidence="15 16">
    <name type="scientific">Trifolium subterraneum</name>
    <name type="common">Subterranean clover</name>
    <dbReference type="NCBI Taxonomy" id="3900"/>
    <lineage>
        <taxon>Eukaryota</taxon>
        <taxon>Viridiplantae</taxon>
        <taxon>Streptophyta</taxon>
        <taxon>Embryophyta</taxon>
        <taxon>Tracheophyta</taxon>
        <taxon>Spermatophyta</taxon>
        <taxon>Magnoliopsida</taxon>
        <taxon>eudicotyledons</taxon>
        <taxon>Gunneridae</taxon>
        <taxon>Pentapetalae</taxon>
        <taxon>rosids</taxon>
        <taxon>fabids</taxon>
        <taxon>Fabales</taxon>
        <taxon>Fabaceae</taxon>
        <taxon>Papilionoideae</taxon>
        <taxon>50 kb inversion clade</taxon>
        <taxon>NPAAA clade</taxon>
        <taxon>Hologalegina</taxon>
        <taxon>IRL clade</taxon>
        <taxon>Trifolieae</taxon>
        <taxon>Trifolium</taxon>
    </lineage>
</organism>
<keyword evidence="8" id="KW-0862">Zinc</keyword>
<comment type="catalytic activity">
    <reaction evidence="13">
        <text>N(6)-acetyl-L-lysyl-[histone] + H2O = L-lysyl-[histone] + acetate</text>
        <dbReference type="Rhea" id="RHEA:58196"/>
        <dbReference type="Rhea" id="RHEA-COMP:9845"/>
        <dbReference type="Rhea" id="RHEA-COMP:11338"/>
        <dbReference type="ChEBI" id="CHEBI:15377"/>
        <dbReference type="ChEBI" id="CHEBI:29969"/>
        <dbReference type="ChEBI" id="CHEBI:30089"/>
        <dbReference type="ChEBI" id="CHEBI:61930"/>
        <dbReference type="EC" id="3.5.1.98"/>
    </reaction>
    <physiologicalReaction direction="left-to-right" evidence="13">
        <dbReference type="Rhea" id="RHEA:58197"/>
    </physiologicalReaction>
</comment>
<keyword evidence="9" id="KW-0156">Chromatin regulator</keyword>
<evidence type="ECO:0000256" key="13">
    <source>
        <dbReference type="ARBA" id="ARBA00049416"/>
    </source>
</evidence>
<keyword evidence="10" id="KW-0805">Transcription regulation</keyword>
<evidence type="ECO:0000256" key="8">
    <source>
        <dbReference type="ARBA" id="ARBA00022833"/>
    </source>
</evidence>
<keyword evidence="12" id="KW-0539">Nucleus</keyword>
<dbReference type="GO" id="GO:0000118">
    <property type="term" value="C:histone deacetylase complex"/>
    <property type="evidence" value="ECO:0007669"/>
    <property type="project" value="TreeGrafter"/>
</dbReference>
<evidence type="ECO:0000256" key="2">
    <source>
        <dbReference type="ARBA" id="ARBA00004123"/>
    </source>
</evidence>
<reference evidence="16" key="1">
    <citation type="journal article" date="2017" name="Front. Plant Sci.">
        <title>Climate Clever Clovers: New Paradigm to Reduce the Environmental Footprint of Ruminants by Breeding Low Methanogenic Forages Utilizing Haplotype Variation.</title>
        <authorList>
            <person name="Kaur P."/>
            <person name="Appels R."/>
            <person name="Bayer P.E."/>
            <person name="Keeble-Gagnere G."/>
            <person name="Wang J."/>
            <person name="Hirakawa H."/>
            <person name="Shirasawa K."/>
            <person name="Vercoe P."/>
            <person name="Stefanova K."/>
            <person name="Durmic Z."/>
            <person name="Nichols P."/>
            <person name="Revell C."/>
            <person name="Isobe S.N."/>
            <person name="Edwards D."/>
            <person name="Erskine W."/>
        </authorList>
    </citation>
    <scope>NUCLEOTIDE SEQUENCE [LARGE SCALE GENOMIC DNA]</scope>
    <source>
        <strain evidence="16">cv. Daliak</strain>
    </source>
</reference>
<evidence type="ECO:0000259" key="14">
    <source>
        <dbReference type="Pfam" id="PF00850"/>
    </source>
</evidence>
<dbReference type="InterPro" id="IPR023801">
    <property type="entry name" value="His_deacetylse_dom"/>
</dbReference>
<dbReference type="EMBL" id="DF973294">
    <property type="protein sequence ID" value="GAU24631.1"/>
    <property type="molecule type" value="Genomic_DNA"/>
</dbReference>
<feature type="non-terminal residue" evidence="15">
    <location>
        <position position="429"/>
    </location>
</feature>
<keyword evidence="16" id="KW-1185">Reference proteome</keyword>
<keyword evidence="6" id="KW-0479">Metal-binding</keyword>
<dbReference type="GO" id="GO:0040029">
    <property type="term" value="P:epigenetic regulation of gene expression"/>
    <property type="evidence" value="ECO:0007669"/>
    <property type="project" value="TreeGrafter"/>
</dbReference>
<comment type="similarity">
    <text evidence="3">Belongs to the histone deacetylase family. HD type 2 subfamily.</text>
</comment>
<protein>
    <recommendedName>
        <fullName evidence="4">histone deacetylase</fullName>
        <ecNumber evidence="4">3.5.1.98</ecNumber>
    </recommendedName>
</protein>
<dbReference type="AlphaFoldDB" id="A0A2Z6LY96"/>
<dbReference type="Pfam" id="PF00850">
    <property type="entry name" value="Hist_deacetyl"/>
    <property type="match status" value="1"/>
</dbReference>
<proteinExistence type="inferred from homology"/>